<keyword evidence="2" id="KW-1185">Reference proteome</keyword>
<proteinExistence type="predicted"/>
<organism evidence="2 3">
    <name type="scientific">Steinernema glaseri</name>
    <dbReference type="NCBI Taxonomy" id="37863"/>
    <lineage>
        <taxon>Eukaryota</taxon>
        <taxon>Metazoa</taxon>
        <taxon>Ecdysozoa</taxon>
        <taxon>Nematoda</taxon>
        <taxon>Chromadorea</taxon>
        <taxon>Rhabditida</taxon>
        <taxon>Tylenchina</taxon>
        <taxon>Panagrolaimomorpha</taxon>
        <taxon>Strongyloidoidea</taxon>
        <taxon>Steinernematidae</taxon>
        <taxon>Steinernema</taxon>
    </lineage>
</organism>
<protein>
    <submittedName>
        <fullName evidence="3">Serpentine Receptor, class H</fullName>
    </submittedName>
</protein>
<keyword evidence="1" id="KW-0472">Membrane</keyword>
<dbReference type="Pfam" id="PF10318">
    <property type="entry name" value="7TM_GPCR_Srh"/>
    <property type="match status" value="1"/>
</dbReference>
<accession>A0A1I7YKV6</accession>
<reference evidence="3" key="1">
    <citation type="submission" date="2016-11" db="UniProtKB">
        <authorList>
            <consortium name="WormBaseParasite"/>
        </authorList>
    </citation>
    <scope>IDENTIFICATION</scope>
</reference>
<evidence type="ECO:0000256" key="1">
    <source>
        <dbReference type="SAM" id="Phobius"/>
    </source>
</evidence>
<dbReference type="Proteomes" id="UP000095287">
    <property type="component" value="Unplaced"/>
</dbReference>
<feature type="transmembrane region" description="Helical" evidence="1">
    <location>
        <begin position="236"/>
        <end position="263"/>
    </location>
</feature>
<sequence>MVSNEILEMVYDRALNVTSCASLTVIPFTIVVVLRYTPKPIRHYSFFLINSMTWSLIGNVIVAIFHPVPLMPLLCFKLSGILHQLFSFDHEFVGHNLALGTMTIAMNGVCALFIAFQFRYMSMAQFTITKKIKPFWGYLYCIILHLLVTVLIMVSYKGFMISIVEYGIDPVLVDTTNLFCFESSGHRKNLSLGVVFAYSMTVAFGIMIFSSLCFAKLRKKTNVFQSSKTMKLQRSLLRNLVALSSIPFVLSIPGLTVLAALYFNAFTDSRLLCSIAIVPITNHGTIMAIVTIFMFKDYRQAVLRIAHRTMINWTMIRFLRYNVPKVQPRY</sequence>
<dbReference type="InterPro" id="IPR019422">
    <property type="entry name" value="7TM_GPCR_serpentine_rcpt_Srh"/>
</dbReference>
<feature type="transmembrane region" description="Helical" evidence="1">
    <location>
        <begin position="97"/>
        <end position="116"/>
    </location>
</feature>
<dbReference type="AlphaFoldDB" id="A0A1I7YKV6"/>
<evidence type="ECO:0000313" key="3">
    <source>
        <dbReference type="WBParaSite" id="L893_g1714.t1"/>
    </source>
</evidence>
<keyword evidence="1" id="KW-1133">Transmembrane helix</keyword>
<feature type="transmembrane region" description="Helical" evidence="1">
    <location>
        <begin position="137"/>
        <end position="156"/>
    </location>
</feature>
<evidence type="ECO:0000313" key="2">
    <source>
        <dbReference type="Proteomes" id="UP000095287"/>
    </source>
</evidence>
<dbReference type="WBParaSite" id="L893_g1714.t1">
    <property type="protein sequence ID" value="L893_g1714.t1"/>
    <property type="gene ID" value="L893_g1714"/>
</dbReference>
<feature type="transmembrane region" description="Helical" evidence="1">
    <location>
        <begin position="195"/>
        <end position="215"/>
    </location>
</feature>
<keyword evidence="1" id="KW-0812">Transmembrane</keyword>
<feature type="transmembrane region" description="Helical" evidence="1">
    <location>
        <begin position="14"/>
        <end position="34"/>
    </location>
</feature>
<feature type="transmembrane region" description="Helical" evidence="1">
    <location>
        <begin position="275"/>
        <end position="295"/>
    </location>
</feature>
<feature type="transmembrane region" description="Helical" evidence="1">
    <location>
        <begin position="46"/>
        <end position="68"/>
    </location>
</feature>
<name>A0A1I7YKV6_9BILA</name>